<reference evidence="4 5" key="1">
    <citation type="submission" date="2016-10" db="EMBL/GenBank/DDBJ databases">
        <authorList>
            <person name="de Groot N.N."/>
        </authorList>
    </citation>
    <scope>NUCLEOTIDE SEQUENCE [LARGE SCALE GENOMIC DNA]</scope>
    <source>
        <strain evidence="4 5">CGMCC 1.10228</strain>
    </source>
</reference>
<dbReference type="Proteomes" id="UP000198854">
    <property type="component" value="Unassembled WGS sequence"/>
</dbReference>
<evidence type="ECO:0000259" key="3">
    <source>
        <dbReference type="Pfam" id="PF00561"/>
    </source>
</evidence>
<dbReference type="GO" id="GO:0034338">
    <property type="term" value="F:short-chain carboxylesterase activity"/>
    <property type="evidence" value="ECO:0007669"/>
    <property type="project" value="TreeGrafter"/>
</dbReference>
<dbReference type="InterPro" id="IPR000073">
    <property type="entry name" value="AB_hydrolase_1"/>
</dbReference>
<dbReference type="SUPFAM" id="SSF53474">
    <property type="entry name" value="alpha/beta-Hydrolases"/>
    <property type="match status" value="1"/>
</dbReference>
<name>A0A1G8FU96_9VIBR</name>
<evidence type="ECO:0000256" key="1">
    <source>
        <dbReference type="ARBA" id="ARBA00010884"/>
    </source>
</evidence>
<dbReference type="NCBIfam" id="NF008218">
    <property type="entry name" value="PRK10985.1"/>
    <property type="match status" value="1"/>
</dbReference>
<protein>
    <recommendedName>
        <fullName evidence="3">AB hydrolase-1 domain-containing protein</fullName>
    </recommendedName>
</protein>
<dbReference type="GO" id="GO:0047372">
    <property type="term" value="F:monoacylglycerol lipase activity"/>
    <property type="evidence" value="ECO:0007669"/>
    <property type="project" value="TreeGrafter"/>
</dbReference>
<dbReference type="FunFam" id="3.40.50.1820:FF:000080">
    <property type="entry name" value="Alpha/beta hydrolase"/>
    <property type="match status" value="1"/>
</dbReference>
<evidence type="ECO:0000313" key="4">
    <source>
        <dbReference type="EMBL" id="SDH85691.1"/>
    </source>
</evidence>
<feature type="active site" description="Charge relay system" evidence="2">
    <location>
        <position position="295"/>
    </location>
</feature>
<comment type="similarity">
    <text evidence="1">Belongs to the AB hydrolase superfamily. AB hydrolase 4 family.</text>
</comment>
<dbReference type="PIRSF" id="PIRSF005211">
    <property type="entry name" value="Ab_hydro_YheT"/>
    <property type="match status" value="1"/>
</dbReference>
<feature type="active site" description="Charge relay system" evidence="2">
    <location>
        <position position="268"/>
    </location>
</feature>
<dbReference type="STRING" id="861298.SAMN04488136_13260"/>
<feature type="domain" description="AB hydrolase-1" evidence="3">
    <location>
        <begin position="61"/>
        <end position="301"/>
    </location>
</feature>
<dbReference type="InterPro" id="IPR050960">
    <property type="entry name" value="AB_hydrolase_4_sf"/>
</dbReference>
<dbReference type="PANTHER" id="PTHR10794">
    <property type="entry name" value="ABHYDROLASE DOMAIN-CONTAINING PROTEIN"/>
    <property type="match status" value="1"/>
</dbReference>
<dbReference type="OrthoDB" id="332676at2"/>
<gene>
    <name evidence="4" type="ORF">SAMN04488136_13260</name>
</gene>
<feature type="active site" description="Charge relay system" evidence="2">
    <location>
        <position position="141"/>
    </location>
</feature>
<keyword evidence="5" id="KW-1185">Reference proteome</keyword>
<dbReference type="RefSeq" id="WP_093278441.1">
    <property type="nucleotide sequence ID" value="NZ_FNDD01000032.1"/>
</dbReference>
<dbReference type="Pfam" id="PF00561">
    <property type="entry name" value="Abhydrolase_1"/>
    <property type="match status" value="1"/>
</dbReference>
<evidence type="ECO:0000313" key="5">
    <source>
        <dbReference type="Proteomes" id="UP000198854"/>
    </source>
</evidence>
<dbReference type="InterPro" id="IPR029058">
    <property type="entry name" value="AB_hydrolase_fold"/>
</dbReference>
<evidence type="ECO:0000256" key="2">
    <source>
        <dbReference type="PIRSR" id="PIRSR005211-1"/>
    </source>
</evidence>
<organism evidence="4 5">
    <name type="scientific">Vibrio xiamenensis</name>
    <dbReference type="NCBI Taxonomy" id="861298"/>
    <lineage>
        <taxon>Bacteria</taxon>
        <taxon>Pseudomonadati</taxon>
        <taxon>Pseudomonadota</taxon>
        <taxon>Gammaproteobacteria</taxon>
        <taxon>Vibrionales</taxon>
        <taxon>Vibrionaceae</taxon>
        <taxon>Vibrio</taxon>
    </lineage>
</organism>
<dbReference type="EMBL" id="FNDD01000032">
    <property type="protein sequence ID" value="SDH85691.1"/>
    <property type="molecule type" value="Genomic_DNA"/>
</dbReference>
<dbReference type="AlphaFoldDB" id="A0A1G8FU96"/>
<proteinExistence type="inferred from homology"/>
<sequence>MTQFIAATGLTNPHLQTLAPRFIRKKALFEPVWQTIDTPDGDFLDLAWSEDWQTEAAQSKPLFILFHGLEGSFYSPYANGLMNAFAKQGWLAVMMHFRGCSGKPNRLARAYHSGEVEDARLFLEHVHQHFPQQRKVAAGISLGGNMLANYLAEYAEKPLLDAATVISAPLDLSACSQRIELGFSKIYRSYLMRSMKHNALRKHRLLQGEIGISYQSIKRMTRMHEFDDLITAPLHGFKDAQDYYQQCSAIHRLKSIRLPTQFIHAKDDPFMTDAVIPKFVLPSNIDYRLFDNGGHVGFLSGSAFKPCFWLEQALPAYYQSLKTA</sequence>
<dbReference type="Gene3D" id="3.40.50.1820">
    <property type="entry name" value="alpha/beta hydrolase"/>
    <property type="match status" value="1"/>
</dbReference>
<dbReference type="InterPro" id="IPR012020">
    <property type="entry name" value="ABHD4"/>
</dbReference>
<accession>A0A1G8FU96</accession>
<dbReference type="PANTHER" id="PTHR10794:SF94">
    <property type="entry name" value="ESTERASE YHET-RELATED"/>
    <property type="match status" value="1"/>
</dbReference>